<dbReference type="EMBL" id="PPTO01000024">
    <property type="protein sequence ID" value="RDB54905.1"/>
    <property type="molecule type" value="Genomic_DNA"/>
</dbReference>
<name>A0A369L9R5_9ACTN</name>
<accession>A0A369L9R5</accession>
<protein>
    <submittedName>
        <fullName evidence="2">Uncharacterized protein</fullName>
    </submittedName>
</protein>
<evidence type="ECO:0000313" key="2">
    <source>
        <dbReference type="EMBL" id="RDB54905.1"/>
    </source>
</evidence>
<feature type="region of interest" description="Disordered" evidence="1">
    <location>
        <begin position="26"/>
        <end position="66"/>
    </location>
</feature>
<evidence type="ECO:0000256" key="1">
    <source>
        <dbReference type="SAM" id="MobiDB-lite"/>
    </source>
</evidence>
<organism evidence="2 3">
    <name type="scientific">Slackia isoflavoniconvertens</name>
    <dbReference type="NCBI Taxonomy" id="572010"/>
    <lineage>
        <taxon>Bacteria</taxon>
        <taxon>Bacillati</taxon>
        <taxon>Actinomycetota</taxon>
        <taxon>Coriobacteriia</taxon>
        <taxon>Eggerthellales</taxon>
        <taxon>Eggerthellaceae</taxon>
        <taxon>Slackia</taxon>
    </lineage>
</organism>
<dbReference type="RefSeq" id="WP_114616364.1">
    <property type="nucleotide sequence ID" value="NZ_PPTO01000024.1"/>
</dbReference>
<dbReference type="Proteomes" id="UP000253975">
    <property type="component" value="Unassembled WGS sequence"/>
</dbReference>
<comment type="caution">
    <text evidence="2">The sequence shown here is derived from an EMBL/GenBank/DDBJ whole genome shotgun (WGS) entry which is preliminary data.</text>
</comment>
<sequence>MSRTGTDPNKILMGDLKPELAAKADMLSSKFAPKPRRAVETEEPAAQAPAKQAKETSIPVAKKRAKQEKKVEAAPVEEELTQMNIRIPVSLKRDIDRIVFEKKYAGEDVNIKSLVSQWIQESVKKELRKNG</sequence>
<reference evidence="2 3" key="1">
    <citation type="journal article" date="2018" name="Elife">
        <title>Discovery and characterization of a prevalent human gut bacterial enzyme sufficient for the inactivation of a family of plant toxins.</title>
        <authorList>
            <person name="Koppel N."/>
            <person name="Bisanz J.E."/>
            <person name="Pandelia M.E."/>
            <person name="Turnbaugh P.J."/>
            <person name="Balskus E.P."/>
        </authorList>
    </citation>
    <scope>NUCLEOTIDE SEQUENCE [LARGE SCALE GENOMIC DNA]</scope>
    <source>
        <strain evidence="2 3">OB21 GAM31</strain>
    </source>
</reference>
<dbReference type="AlphaFoldDB" id="A0A369L9R5"/>
<proteinExistence type="predicted"/>
<evidence type="ECO:0000313" key="3">
    <source>
        <dbReference type="Proteomes" id="UP000253975"/>
    </source>
</evidence>
<gene>
    <name evidence="2" type="ORF">C1881_09935</name>
</gene>